<dbReference type="SFLD" id="SFLDG00358">
    <property type="entry name" value="Main_(cytGST)"/>
    <property type="match status" value="1"/>
</dbReference>
<dbReference type="EMBL" id="KT754519">
    <property type="protein sequence ID" value="ALS04353.1"/>
    <property type="molecule type" value="mRNA"/>
</dbReference>
<evidence type="ECO:0000313" key="4">
    <source>
        <dbReference type="EMBL" id="ALS04353.1"/>
    </source>
</evidence>
<dbReference type="Gene3D" id="3.40.30.10">
    <property type="entry name" value="Glutaredoxin"/>
    <property type="match status" value="1"/>
</dbReference>
<dbReference type="PROSITE" id="PS50404">
    <property type="entry name" value="GST_NTER"/>
    <property type="match status" value="1"/>
</dbReference>
<dbReference type="SFLD" id="SFLDS00019">
    <property type="entry name" value="Glutathione_Transferase_(cytos"/>
    <property type="match status" value="1"/>
</dbReference>
<dbReference type="PROSITE" id="PS50405">
    <property type="entry name" value="GST_CTER"/>
    <property type="match status" value="1"/>
</dbReference>
<dbReference type="InterPro" id="IPR004045">
    <property type="entry name" value="Glutathione_S-Trfase_N"/>
</dbReference>
<dbReference type="EMBL" id="KT754520">
    <property type="protein sequence ID" value="ALS04354.1"/>
    <property type="molecule type" value="mRNA"/>
</dbReference>
<dbReference type="PANTHER" id="PTHR43969:SF9">
    <property type="entry name" value="GLUTATHIONE S TRANSFERASE D10, ISOFORM A-RELATED"/>
    <property type="match status" value="1"/>
</dbReference>
<sequence>MSSSIDIYGMQLSAPVRIVQMTAQCLNLPYTFKEVDLLKNEHKTEEFLKLNPMHTIPTVVDGDINLAESRATAGYLVGKHGKDDKLYPKDVLTRYKVDKMLYFDMGVFYKAFGDIVYPKLFGGAAPEQKHWDRLAEVLGWLNGFVAGGEFVAGTNHLTIADISLLATYSTISAAGITDLTKYPEAEAWFKKCADQIPNYASANGDGAQAFGTWFKSK</sequence>
<comment type="subunit">
    <text evidence="1">Homodimer.</text>
</comment>
<keyword evidence="4" id="KW-0808">Transferase</keyword>
<organism evidence="4">
    <name type="scientific">Acartia pacifica</name>
    <name type="common">Copepod</name>
    <dbReference type="NCBI Taxonomy" id="335913"/>
    <lineage>
        <taxon>Eukaryota</taxon>
        <taxon>Metazoa</taxon>
        <taxon>Ecdysozoa</taxon>
        <taxon>Arthropoda</taxon>
        <taxon>Crustacea</taxon>
        <taxon>Multicrustacea</taxon>
        <taxon>Hexanauplia</taxon>
        <taxon>Copepoda</taxon>
        <taxon>Calanoida</taxon>
        <taxon>Acartiidae</taxon>
        <taxon>Acartia</taxon>
    </lineage>
</organism>
<dbReference type="Pfam" id="PF13417">
    <property type="entry name" value="GST_N_3"/>
    <property type="match status" value="1"/>
</dbReference>
<evidence type="ECO:0000256" key="1">
    <source>
        <dbReference type="ARBA" id="ARBA00011738"/>
    </source>
</evidence>
<dbReference type="SFLD" id="SFLDG01153">
    <property type="entry name" value="Main.4:_Theta-like"/>
    <property type="match status" value="1"/>
</dbReference>
<protein>
    <submittedName>
        <fullName evidence="4">Glutathione S-transferase delta-epsilon 2</fullName>
    </submittedName>
</protein>
<accession>A0A0U2T4D0</accession>
<dbReference type="InterPro" id="IPR010987">
    <property type="entry name" value="Glutathione-S-Trfase_C-like"/>
</dbReference>
<dbReference type="CDD" id="cd03177">
    <property type="entry name" value="GST_C_Delta_Epsilon"/>
    <property type="match status" value="1"/>
</dbReference>
<dbReference type="GO" id="GO:0004364">
    <property type="term" value="F:glutathione transferase activity"/>
    <property type="evidence" value="ECO:0007669"/>
    <property type="project" value="TreeGrafter"/>
</dbReference>
<dbReference type="SUPFAM" id="SSF52833">
    <property type="entry name" value="Thioredoxin-like"/>
    <property type="match status" value="1"/>
</dbReference>
<dbReference type="InterPro" id="IPR040079">
    <property type="entry name" value="Glutathione_S-Trfase"/>
</dbReference>
<dbReference type="GO" id="GO:0006749">
    <property type="term" value="P:glutathione metabolic process"/>
    <property type="evidence" value="ECO:0007669"/>
    <property type="project" value="TreeGrafter"/>
</dbReference>
<evidence type="ECO:0000259" key="3">
    <source>
        <dbReference type="PROSITE" id="PS50405"/>
    </source>
</evidence>
<dbReference type="PANTHER" id="PTHR43969">
    <property type="entry name" value="GLUTATHIONE S TRANSFERASE D10, ISOFORM A-RELATED"/>
    <property type="match status" value="1"/>
</dbReference>
<dbReference type="InterPro" id="IPR036249">
    <property type="entry name" value="Thioredoxin-like_sf"/>
</dbReference>
<dbReference type="InterPro" id="IPR036282">
    <property type="entry name" value="Glutathione-S-Trfase_C_sf"/>
</dbReference>
<dbReference type="SUPFAM" id="SSF47616">
    <property type="entry name" value="GST C-terminal domain-like"/>
    <property type="match status" value="1"/>
</dbReference>
<dbReference type="AlphaFoldDB" id="A0A0U2T4D0"/>
<feature type="domain" description="GST C-terminal" evidence="3">
    <location>
        <begin position="90"/>
        <end position="210"/>
    </location>
</feature>
<dbReference type="FunFam" id="1.20.1050.10:FF:000007">
    <property type="entry name" value="Glutathione S-transferase 1-1"/>
    <property type="match status" value="1"/>
</dbReference>
<proteinExistence type="evidence at transcript level"/>
<evidence type="ECO:0000259" key="2">
    <source>
        <dbReference type="PROSITE" id="PS50404"/>
    </source>
</evidence>
<feature type="domain" description="GST N-terminal" evidence="2">
    <location>
        <begin position="3"/>
        <end position="84"/>
    </location>
</feature>
<name>A0A0U2T4D0_ACAPC</name>
<dbReference type="FunFam" id="3.40.30.10:FF:000034">
    <property type="entry name" value="glutathione S-transferase 1"/>
    <property type="match status" value="1"/>
</dbReference>
<reference evidence="4" key="1">
    <citation type="journal article" date="2015" name="Sci. Rep.">
        <title>Spliced leader RNA trans-splicing discovered in copepods.</title>
        <authorList>
            <person name="Yang F."/>
            <person name="Xu D."/>
            <person name="Zhuang Y."/>
            <person name="Yi X."/>
            <person name="Huang Y."/>
            <person name="Chen H."/>
            <person name="Lin S."/>
            <person name="Campbell D.A."/>
            <person name="Sturm N.R."/>
            <person name="Liu G."/>
            <person name="Zhang H."/>
        </authorList>
    </citation>
    <scope>NUCLEOTIDE SEQUENCE</scope>
</reference>
<dbReference type="Gene3D" id="1.20.1050.10">
    <property type="match status" value="1"/>
</dbReference>